<accession>A0AAF0IM65</accession>
<dbReference type="AlphaFoldDB" id="A0AAF0IM65"/>
<proteinExistence type="predicted"/>
<dbReference type="Gene3D" id="3.40.50.720">
    <property type="entry name" value="NAD(P)-binding Rossmann-like Domain"/>
    <property type="match status" value="1"/>
</dbReference>
<protein>
    <submittedName>
        <fullName evidence="1">Uncharacterized protein</fullName>
    </submittedName>
</protein>
<evidence type="ECO:0000313" key="1">
    <source>
        <dbReference type="EMBL" id="WEW61347.1"/>
    </source>
</evidence>
<organism evidence="1 2">
    <name type="scientific">Emydomyces testavorans</name>
    <dbReference type="NCBI Taxonomy" id="2070801"/>
    <lineage>
        <taxon>Eukaryota</taxon>
        <taxon>Fungi</taxon>
        <taxon>Dikarya</taxon>
        <taxon>Ascomycota</taxon>
        <taxon>Pezizomycotina</taxon>
        <taxon>Eurotiomycetes</taxon>
        <taxon>Eurotiomycetidae</taxon>
        <taxon>Onygenales</taxon>
        <taxon>Nannizziopsiaceae</taxon>
        <taxon>Emydomyces</taxon>
    </lineage>
</organism>
<dbReference type="Gene3D" id="3.90.25.10">
    <property type="entry name" value="UDP-galactose 4-epimerase, domain 1"/>
    <property type="match status" value="1"/>
</dbReference>
<gene>
    <name evidence="1" type="ORF">PRK78_006837</name>
</gene>
<reference evidence="1" key="1">
    <citation type="submission" date="2023-03" db="EMBL/GenBank/DDBJ databases">
        <title>Emydomyces testavorans Genome Sequence.</title>
        <authorList>
            <person name="Hoyer L."/>
        </authorList>
    </citation>
    <scope>NUCLEOTIDE SEQUENCE</scope>
    <source>
        <strain evidence="1">16-2883</strain>
    </source>
</reference>
<dbReference type="EMBL" id="CP120631">
    <property type="protein sequence ID" value="WEW61347.1"/>
    <property type="molecule type" value="Genomic_DNA"/>
</dbReference>
<name>A0AAF0IM65_9EURO</name>
<sequence>MGLYTNAFPFSISWYPDTTTIYLPGDGPVALNSRDELGEATAKMMLRDPRTFSFQNDIVLLTASRTYTFTVLVHAICQATREEIQIETVSQEEFPHILTAKDAKDGKGKKLEQFRAAWLVLLNAITQGEAQTVDPLMRELWEENHGMPFSMLCGWSGRERPPTTGGYTWHQNYTRC</sequence>
<dbReference type="Proteomes" id="UP001219355">
    <property type="component" value="Chromosome 5"/>
</dbReference>
<dbReference type="PANTHER" id="PTHR47129:SF1">
    <property type="entry name" value="NMRA-LIKE DOMAIN-CONTAINING PROTEIN"/>
    <property type="match status" value="1"/>
</dbReference>
<dbReference type="InterPro" id="IPR052718">
    <property type="entry name" value="NmrA-type_oxidoreductase"/>
</dbReference>
<keyword evidence="2" id="KW-1185">Reference proteome</keyword>
<dbReference type="PANTHER" id="PTHR47129">
    <property type="entry name" value="QUINONE OXIDOREDUCTASE 2"/>
    <property type="match status" value="1"/>
</dbReference>
<evidence type="ECO:0000313" key="2">
    <source>
        <dbReference type="Proteomes" id="UP001219355"/>
    </source>
</evidence>